<evidence type="ECO:0000256" key="17">
    <source>
        <dbReference type="PIRSR" id="PIRSR000956-2"/>
    </source>
</evidence>
<evidence type="ECO:0000256" key="4">
    <source>
        <dbReference type="ARBA" id="ARBA00022490"/>
    </source>
</evidence>
<evidence type="ECO:0000256" key="9">
    <source>
        <dbReference type="ARBA" id="ARBA00023098"/>
    </source>
</evidence>
<dbReference type="FunFam" id="3.20.20.190:FF:000039">
    <property type="entry name" value="Phosphoinositide phospholipase C"/>
    <property type="match status" value="1"/>
</dbReference>
<dbReference type="InterPro" id="IPR014815">
    <property type="entry name" value="PLC-beta_C"/>
</dbReference>
<evidence type="ECO:0000256" key="10">
    <source>
        <dbReference type="ARBA" id="ARBA00023136"/>
    </source>
</evidence>
<protein>
    <recommendedName>
        <fullName evidence="15">1-phosphatidylinositol 4,5-bisphosphate phosphodiesterase</fullName>
        <ecNumber evidence="15">3.1.4.11</ecNumber>
    </recommendedName>
</protein>
<keyword evidence="10" id="KW-0472">Membrane</keyword>
<evidence type="ECO:0000256" key="7">
    <source>
        <dbReference type="ARBA" id="ARBA00022837"/>
    </source>
</evidence>
<comment type="subcellular location">
    <subcellularLocation>
        <location evidence="3">Cytoplasm</location>
    </subcellularLocation>
    <subcellularLocation>
        <location evidence="2">Membrane</location>
    </subcellularLocation>
    <subcellularLocation>
        <location evidence="1">Nucleus</location>
    </subcellularLocation>
</comment>
<feature type="region of interest" description="Disordered" evidence="19">
    <location>
        <begin position="1116"/>
        <end position="1160"/>
    </location>
</feature>
<dbReference type="GO" id="GO:0005737">
    <property type="term" value="C:cytoplasm"/>
    <property type="evidence" value="ECO:0007669"/>
    <property type="project" value="UniProtKB-SubCell"/>
</dbReference>
<dbReference type="InterPro" id="IPR017946">
    <property type="entry name" value="PLC-like_Pdiesterase_TIM-brl"/>
</dbReference>
<dbReference type="FunFam" id="2.60.40.150:FF:000008">
    <property type="entry name" value="1-phosphatidylinositol 4,5-bisphosphate phosphodiesterase"/>
    <property type="match status" value="1"/>
</dbReference>
<dbReference type="Pfam" id="PF08703">
    <property type="entry name" value="PLC-beta_C"/>
    <property type="match status" value="2"/>
</dbReference>
<dbReference type="Gene3D" id="3.20.20.190">
    <property type="entry name" value="Phosphatidylinositol (PI) phosphodiesterase"/>
    <property type="match status" value="1"/>
</dbReference>
<dbReference type="FunFam" id="2.30.29.240:FF:000003">
    <property type="entry name" value="1-phosphatidylinositol 4,5-bisphosphate phosphodiesterase"/>
    <property type="match status" value="1"/>
</dbReference>
<dbReference type="SMART" id="SM00239">
    <property type="entry name" value="C2"/>
    <property type="match status" value="1"/>
</dbReference>
<dbReference type="GO" id="GO:0005509">
    <property type="term" value="F:calcium ion binding"/>
    <property type="evidence" value="ECO:0007669"/>
    <property type="project" value="UniProtKB-UniRule"/>
</dbReference>
<dbReference type="SMART" id="SM00149">
    <property type="entry name" value="PLCYc"/>
    <property type="match status" value="1"/>
</dbReference>
<dbReference type="SUPFAM" id="SSF49562">
    <property type="entry name" value="C2 domain (Calcium/lipid-binding domain, CaLB)"/>
    <property type="match status" value="1"/>
</dbReference>
<evidence type="ECO:0000256" key="11">
    <source>
        <dbReference type="ARBA" id="ARBA00023224"/>
    </source>
</evidence>
<dbReference type="VEuPathDB" id="HostDB:ENSBTAG00000008338"/>
<dbReference type="InterPro" id="IPR042531">
    <property type="entry name" value="PLC-beta_C_sf"/>
</dbReference>
<evidence type="ECO:0000256" key="14">
    <source>
        <dbReference type="ARBA" id="ARBA00023726"/>
    </source>
</evidence>
<comment type="catalytic activity">
    <reaction evidence="13">
        <text>a 1,2-diacyl-sn-glycero-3-phospho-(1D-myo-inositol-4,5-bisphosphate) + H2O = 1D-myo-inositol 1,4,5-trisphosphate + a 1,2-diacyl-sn-glycerol + H(+)</text>
        <dbReference type="Rhea" id="RHEA:33179"/>
        <dbReference type="ChEBI" id="CHEBI:15377"/>
        <dbReference type="ChEBI" id="CHEBI:15378"/>
        <dbReference type="ChEBI" id="CHEBI:17815"/>
        <dbReference type="ChEBI" id="CHEBI:58456"/>
        <dbReference type="ChEBI" id="CHEBI:203600"/>
        <dbReference type="EC" id="3.1.4.11"/>
    </reaction>
    <physiologicalReaction direction="left-to-right" evidence="13">
        <dbReference type="Rhea" id="RHEA:33180"/>
    </physiologicalReaction>
</comment>
<keyword evidence="4" id="KW-0963">Cytoplasm</keyword>
<evidence type="ECO:0000256" key="15">
    <source>
        <dbReference type="PIRNR" id="PIRNR000956"/>
    </source>
</evidence>
<dbReference type="InterPro" id="IPR053945">
    <property type="entry name" value="PLCB1-4-like_EFh"/>
</dbReference>
<feature type="binding site" evidence="17">
    <location>
        <position position="295"/>
    </location>
    <ligand>
        <name>Ca(2+)</name>
        <dbReference type="ChEBI" id="CHEBI:29108"/>
    </ligand>
</feature>
<evidence type="ECO:0000256" key="1">
    <source>
        <dbReference type="ARBA" id="ARBA00004123"/>
    </source>
</evidence>
<evidence type="ECO:0000256" key="16">
    <source>
        <dbReference type="PIRSR" id="PIRSR000956-1"/>
    </source>
</evidence>
<evidence type="ECO:0000256" key="13">
    <source>
        <dbReference type="ARBA" id="ARBA00023674"/>
    </source>
</evidence>
<dbReference type="Pfam" id="PF22631">
    <property type="entry name" value="PLCB1-4-like_EFh"/>
    <property type="match status" value="1"/>
</dbReference>
<dbReference type="InterPro" id="IPR001711">
    <property type="entry name" value="PLipase_C_Pinositol-sp_Y"/>
</dbReference>
<feature type="coiled-coil region" evidence="18">
    <location>
        <begin position="1010"/>
        <end position="1041"/>
    </location>
</feature>
<dbReference type="Proteomes" id="UP000009136">
    <property type="component" value="Chromosome 13"/>
</dbReference>
<evidence type="ECO:0000313" key="23">
    <source>
        <dbReference type="Proteomes" id="UP000009136"/>
    </source>
</evidence>
<keyword evidence="7 17" id="KW-0106">Calcium</keyword>
<comment type="cofactor">
    <cofactor evidence="17">
        <name>Ca(2+)</name>
        <dbReference type="ChEBI" id="CHEBI:29108"/>
    </cofactor>
    <text evidence="17">Binds 1 Ca(2+) ion per subunit.</text>
</comment>
<dbReference type="PANTHER" id="PTHR10336:SF12">
    <property type="entry name" value="1-PHOSPHATIDYLINOSITOL 4,5-BISPHOSPHATE PHOSPHODIESTERASE BETA-1"/>
    <property type="match status" value="1"/>
</dbReference>
<dbReference type="Gene3D" id="2.60.40.150">
    <property type="entry name" value="C2 domain"/>
    <property type="match status" value="1"/>
</dbReference>
<evidence type="ECO:0000256" key="8">
    <source>
        <dbReference type="ARBA" id="ARBA00022963"/>
    </source>
</evidence>
<keyword evidence="5" id="KW-0597">Phosphoprotein</keyword>
<dbReference type="InterPro" id="IPR000008">
    <property type="entry name" value="C2_dom"/>
</dbReference>
<keyword evidence="9 15" id="KW-0443">Lipid metabolism</keyword>
<proteinExistence type="predicted"/>
<evidence type="ECO:0000256" key="18">
    <source>
        <dbReference type="SAM" id="Coils"/>
    </source>
</evidence>
<dbReference type="GO" id="GO:0035556">
    <property type="term" value="P:intracellular signal transduction"/>
    <property type="evidence" value="ECO:0007669"/>
    <property type="project" value="InterPro"/>
</dbReference>
<evidence type="ECO:0000256" key="6">
    <source>
        <dbReference type="ARBA" id="ARBA00022801"/>
    </source>
</evidence>
<dbReference type="SUPFAM" id="SSF69989">
    <property type="entry name" value="C-terminal domain of PLC-beta"/>
    <property type="match status" value="1"/>
</dbReference>
<dbReference type="InterPro" id="IPR011992">
    <property type="entry name" value="EF-hand-dom_pair"/>
</dbReference>
<dbReference type="CDD" id="cd00275">
    <property type="entry name" value="C2_PLC_like"/>
    <property type="match status" value="1"/>
</dbReference>
<dbReference type="FunFam" id="1.10.238.10:FF:000048">
    <property type="entry name" value="1-phosphatidylinositol 4,5-bisphosphate phosphodiesterase"/>
    <property type="match status" value="1"/>
</dbReference>
<feature type="region of interest" description="Disordered" evidence="19">
    <location>
        <begin position="902"/>
        <end position="921"/>
    </location>
</feature>
<dbReference type="GO" id="GO:0016020">
    <property type="term" value="C:membrane"/>
    <property type="evidence" value="ECO:0007669"/>
    <property type="project" value="UniProtKB-SubCell"/>
</dbReference>
<dbReference type="PROSITE" id="PS50004">
    <property type="entry name" value="C2"/>
    <property type="match status" value="1"/>
</dbReference>
<evidence type="ECO:0000313" key="22">
    <source>
        <dbReference type="Ensembl" id="ENSBTAP00000070667.2"/>
    </source>
</evidence>
<dbReference type="Gene3D" id="1.20.1230.10">
    <property type="entry name" value="Phospholipase C beta, distal C-terminal domain"/>
    <property type="match status" value="1"/>
</dbReference>
<name>A0A3Q1NG00_BOVIN</name>
<evidence type="ECO:0000256" key="12">
    <source>
        <dbReference type="ARBA" id="ARBA00023242"/>
    </source>
</evidence>
<dbReference type="PRINTS" id="PR00390">
    <property type="entry name" value="PHPHLIPASEC"/>
</dbReference>
<dbReference type="GO" id="GO:0120548">
    <property type="term" value="F:phosphatidylinositol phospholipase C activity"/>
    <property type="evidence" value="ECO:0007669"/>
    <property type="project" value="RHEA"/>
</dbReference>
<feature type="binding site" evidence="17">
    <location>
        <position position="326"/>
    </location>
    <ligand>
        <name>Ca(2+)</name>
        <dbReference type="ChEBI" id="CHEBI:29108"/>
    </ligand>
</feature>
<feature type="binding site" evidence="17">
    <location>
        <position position="324"/>
    </location>
    <ligand>
        <name>Ca(2+)</name>
        <dbReference type="ChEBI" id="CHEBI:29108"/>
    </ligand>
</feature>
<dbReference type="InterPro" id="IPR035892">
    <property type="entry name" value="C2_domain_sf"/>
</dbReference>
<evidence type="ECO:0000256" key="3">
    <source>
        <dbReference type="ARBA" id="ARBA00004496"/>
    </source>
</evidence>
<keyword evidence="6 15" id="KW-0378">Hydrolase</keyword>
<keyword evidence="8 15" id="KW-0442">Lipid degradation</keyword>
<dbReference type="SUPFAM" id="SSF47473">
    <property type="entry name" value="EF-hand"/>
    <property type="match status" value="1"/>
</dbReference>
<feature type="compositionally biased region" description="Polar residues" evidence="19">
    <location>
        <begin position="1131"/>
        <end position="1142"/>
    </location>
</feature>
<evidence type="ECO:0000259" key="20">
    <source>
        <dbReference type="PROSITE" id="PS50004"/>
    </source>
</evidence>
<feature type="domain" description="PI-PLC Y-box" evidence="21">
    <location>
        <begin position="503"/>
        <end position="619"/>
    </location>
</feature>
<dbReference type="InterPro" id="IPR028400">
    <property type="entry name" value="PLC-beta1_EF"/>
</dbReference>
<dbReference type="EC" id="3.1.4.11" evidence="15"/>
<feature type="region of interest" description="Disordered" evidence="19">
    <location>
        <begin position="432"/>
        <end position="497"/>
    </location>
</feature>
<reference evidence="22" key="1">
    <citation type="submission" date="2018-03" db="EMBL/GenBank/DDBJ databases">
        <title>ARS-UCD1.2.</title>
        <authorList>
            <person name="Rosen B.D."/>
            <person name="Bickhart D.M."/>
            <person name="Koren S."/>
            <person name="Schnabel R.D."/>
            <person name="Hall R."/>
            <person name="Zimin A."/>
            <person name="Dreischer C."/>
            <person name="Schultheiss S."/>
            <person name="Schroeder S.G."/>
            <person name="Elsik C.G."/>
            <person name="Couldrey C."/>
            <person name="Liu G.E."/>
            <person name="Van Tassell C.P."/>
            <person name="Phillippy A.M."/>
            <person name="Smith T.P.L."/>
            <person name="Medrano J.F."/>
        </authorList>
    </citation>
    <scope>NUCLEOTIDE SEQUENCE [LARGE SCALE GENOMIC DNA]</scope>
    <source>
        <strain evidence="22">Hereford</strain>
    </source>
</reference>
<keyword evidence="12" id="KW-0539">Nucleus</keyword>
<dbReference type="SUPFAM" id="SSF50729">
    <property type="entry name" value="PH domain-like"/>
    <property type="match status" value="1"/>
</dbReference>
<gene>
    <name evidence="22 24" type="primary">PLCB1</name>
</gene>
<dbReference type="FunFam" id="1.20.1230.10:FF:000001">
    <property type="entry name" value="1-phosphatidylinositol 4,5-bisphosphate phosphodiesterase"/>
    <property type="match status" value="1"/>
</dbReference>
<reference evidence="22" key="3">
    <citation type="submission" date="2025-09" db="UniProtKB">
        <authorList>
            <consortium name="Ensembl"/>
        </authorList>
    </citation>
    <scope>IDENTIFICATION</scope>
    <source>
        <strain evidence="22">Hereford</strain>
    </source>
</reference>
<dbReference type="CDD" id="cd16208">
    <property type="entry name" value="EFh_PI-PLCbeta1"/>
    <property type="match status" value="1"/>
</dbReference>
<accession>A0A3Q1NG00</accession>
<dbReference type="PANTHER" id="PTHR10336">
    <property type="entry name" value="PHOSPHOINOSITIDE-SPECIFIC PHOSPHOLIPASE C FAMILY PROTEIN"/>
    <property type="match status" value="1"/>
</dbReference>
<evidence type="ECO:0000256" key="2">
    <source>
        <dbReference type="ARBA" id="ARBA00004370"/>
    </source>
</evidence>
<feature type="compositionally biased region" description="Basic and acidic residues" evidence="19">
    <location>
        <begin position="435"/>
        <end position="446"/>
    </location>
</feature>
<evidence type="ECO:0000256" key="19">
    <source>
        <dbReference type="SAM" id="MobiDB-lite"/>
    </source>
</evidence>
<dbReference type="PROSITE" id="PS50008">
    <property type="entry name" value="PIPLC_Y_DOMAIN"/>
    <property type="match status" value="1"/>
</dbReference>
<dbReference type="GO" id="GO:0005634">
    <property type="term" value="C:nucleus"/>
    <property type="evidence" value="ECO:0007669"/>
    <property type="project" value="UniProtKB-SubCell"/>
</dbReference>
<feature type="compositionally biased region" description="Acidic residues" evidence="19">
    <location>
        <begin position="470"/>
        <end position="481"/>
    </location>
</feature>
<evidence type="ECO:0000313" key="24">
    <source>
        <dbReference type="VGNC" id="VGNC:32980"/>
    </source>
</evidence>
<evidence type="ECO:0000256" key="5">
    <source>
        <dbReference type="ARBA" id="ARBA00022553"/>
    </source>
</evidence>
<dbReference type="SUPFAM" id="SSF51695">
    <property type="entry name" value="PLC-like phosphodiesterases"/>
    <property type="match status" value="1"/>
</dbReference>
<dbReference type="OrthoDB" id="269822at2759"/>
<keyword evidence="17" id="KW-0479">Metal-binding</keyword>
<feature type="active site" evidence="16">
    <location>
        <position position="294"/>
    </location>
</feature>
<keyword evidence="23" id="KW-1185">Reference proteome</keyword>
<feature type="compositionally biased region" description="Basic and acidic residues" evidence="19">
    <location>
        <begin position="904"/>
        <end position="914"/>
    </location>
</feature>
<feature type="domain" description="C2" evidence="20">
    <location>
        <begin position="619"/>
        <end position="747"/>
    </location>
</feature>
<dbReference type="SMART" id="SM00148">
    <property type="entry name" value="PLCXc"/>
    <property type="match status" value="1"/>
</dbReference>
<dbReference type="VGNC" id="VGNC:32980">
    <property type="gene designation" value="PLCB1"/>
</dbReference>
<dbReference type="Bgee" id="ENSBTAG00000008338">
    <property type="expression patterns" value="Expressed in occipital lobe and 94 other cell types or tissues"/>
</dbReference>
<dbReference type="Pfam" id="PF00387">
    <property type="entry name" value="PI-PLC-Y"/>
    <property type="match status" value="1"/>
</dbReference>
<dbReference type="InterPro" id="IPR000909">
    <property type="entry name" value="PLipase_C_PInositol-sp_X_dom"/>
</dbReference>
<feature type="region of interest" description="Disordered" evidence="19">
    <location>
        <begin position="926"/>
        <end position="951"/>
    </location>
</feature>
<dbReference type="GO" id="GO:0004435">
    <property type="term" value="F:phosphatidylinositol-4,5-bisphosphate phospholipase C activity"/>
    <property type="evidence" value="ECO:0007669"/>
    <property type="project" value="UniProtKB-UniRule"/>
</dbReference>
<dbReference type="Gene3D" id="2.30.29.240">
    <property type="match status" value="1"/>
</dbReference>
<feature type="compositionally biased region" description="Low complexity" evidence="19">
    <location>
        <begin position="454"/>
        <end position="464"/>
    </location>
</feature>
<dbReference type="GeneTree" id="ENSGT00940000155428"/>
<keyword evidence="18" id="KW-0175">Coiled coil</keyword>
<dbReference type="CDD" id="cd08591">
    <property type="entry name" value="PI-PLCc_beta"/>
    <property type="match status" value="1"/>
</dbReference>
<comment type="catalytic activity">
    <reaction evidence="14">
        <text>a 1,2-diacyl-sn-glycero-3-phospho-(1D-myo-inositol) + H2O = 1D-myo-inositol 1-phosphate + a 1,2-diacyl-sn-glycerol + H(+)</text>
        <dbReference type="Rhea" id="RHEA:43484"/>
        <dbReference type="ChEBI" id="CHEBI:15377"/>
        <dbReference type="ChEBI" id="CHEBI:15378"/>
        <dbReference type="ChEBI" id="CHEBI:17815"/>
        <dbReference type="ChEBI" id="CHEBI:57880"/>
        <dbReference type="ChEBI" id="CHEBI:58433"/>
    </reaction>
    <physiologicalReaction direction="left-to-right" evidence="14">
        <dbReference type="Rhea" id="RHEA:43485"/>
    </physiologicalReaction>
</comment>
<feature type="binding site" evidence="17">
    <location>
        <position position="375"/>
    </location>
    <ligand>
        <name>Ca(2+)</name>
        <dbReference type="ChEBI" id="CHEBI:29108"/>
    </ligand>
</feature>
<evidence type="ECO:0000259" key="21">
    <source>
        <dbReference type="PROSITE" id="PS50008"/>
    </source>
</evidence>
<feature type="region of interest" description="Disordered" evidence="19">
    <location>
        <begin position="797"/>
        <end position="854"/>
    </location>
</feature>
<dbReference type="InterPro" id="IPR016280">
    <property type="entry name" value="PLC-beta"/>
</dbReference>
<keyword evidence="11 15" id="KW-0807">Transducer</keyword>
<dbReference type="InterPro" id="IPR037862">
    <property type="entry name" value="PLC-beta_PH"/>
</dbReference>
<dbReference type="InterPro" id="IPR001192">
    <property type="entry name" value="PI-PLC_fam"/>
</dbReference>
<organism evidence="22 23">
    <name type="scientific">Bos taurus</name>
    <name type="common">Bovine</name>
    <dbReference type="NCBI Taxonomy" id="9913"/>
    <lineage>
        <taxon>Eukaryota</taxon>
        <taxon>Metazoa</taxon>
        <taxon>Chordata</taxon>
        <taxon>Craniata</taxon>
        <taxon>Vertebrata</taxon>
        <taxon>Euteleostomi</taxon>
        <taxon>Mammalia</taxon>
        <taxon>Eutheria</taxon>
        <taxon>Laurasiatheria</taxon>
        <taxon>Artiodactyla</taxon>
        <taxon>Ruminantia</taxon>
        <taxon>Pecora</taxon>
        <taxon>Bovidae</taxon>
        <taxon>Bovinae</taxon>
        <taxon>Bos</taxon>
    </lineage>
</organism>
<sequence>MYEGKKSGKEYIHMKSESVSHSVMSDCLQPMDCSPSGSSVHGILQDPKLRELLDVGNIGRLEHRMITVVYGPDLVNISHLNLVAFQEEVAKEWTNEVFSLATNLLAQNMSRDAFLEKAYTKLKLQVTPEGRIPLKNIYRLFSADRKRVETALEACSLPSSRNDSIPQEDFTPEVYRVFLNNLCPRPEIDNIFSEFGAKSKPYLTVDQMMDFINLKQRDPRLNEILYPPLKQEQVQVLIEKYEPNNSLAKKGQISVDGFMRYLSGEENGVVSPEKLDLNEDMSQPLSHYFINSSHNTYLTAGQLAGNSSVEMYRQVLLSGCRCVELDCWKGRTAEEEPVITHGFTMTTEISFKEVIEAIAECAFKTSPFPILLSFENHVDSPKQQAKMAEYCRLIFGDALLMEPLDKYPLESGVPLPSPMDLMYKILVKNKKKSHKSSEGSGKKKLSEQASNTYSDSSSVFEPSSPGAGEADTESDDDDDDDDCKKSSMDEGTAGSEAMATEEMSNLVNYIQPVKFESFEISKKRNRSFEMSSFVETKGLEQLTKSPVEFVEYNKMQLSRIYPKGTRVDSSNYMPQLFWNAGCQMVALNFQTVDLAMQINMGMYEYNGKSGYRLKPEFMRRPDKHFDPFTEGIVDGIVANTLSVKIISGQFLSDKKVGTYVEVDMFGLPVDTRRKAFKTKTSQGNAVNPIWEEEPIVFKKVVLPSLACLRIAVYEEGGKFIGHRILPVQAIRPGYHYICLRNERNQPLMLPALFVYIEVKDYVPDTYADVIEALSNPIRYVNLMEQRAKQLAALTLEDEEEVKKEADPGETPSEAPSEARPTPAENGVNHTTSLTPKPPSQALHSQPAPGSVKAPAKTEDLIQSVLTEVEAQTIEELKQQKSFVKLQKKHYKEMKDLVKRHHKKTTDLIKEHTTKYNEIQNDYLRRRAALEKTAKKDNKKKSEPSSPDHVSSTIEQDLAALDAEMTQKLVDLKDKQQQQLLNLRQEQYYSEKYQKREHIKLLIQKLTDVAEECQNNQLKKLKEICEKEKKELKKKMDKKRQEKITEMKMTFSVTVLQLEEAQSKRQEKLVEKHKEIRQQILDEKPKLQVELEQEYQDKFKRLPLEILEFVQEAMKGKISEDSNHSSAPPLMTSDSGKLNQKPPSSEELEGENPGKEFDTPL</sequence>
<comment type="function">
    <text evidence="15">Catalyzes the hydrolysis of 1-phosphatidylinositol 4,5-bisphosphate into diacylglycerol (DAG) and inositol 1,4,5-trisphosphate (IP3) and mediates intracellular signaling downstream of G protein-coupled receptors. Regulates the function of the endothelial barrier.</text>
</comment>
<dbReference type="GO" id="GO:0016042">
    <property type="term" value="P:lipid catabolic process"/>
    <property type="evidence" value="ECO:0007669"/>
    <property type="project" value="UniProtKB-KW"/>
</dbReference>
<dbReference type="Pfam" id="PF17787">
    <property type="entry name" value="PH_14"/>
    <property type="match status" value="1"/>
</dbReference>
<dbReference type="Gene3D" id="1.10.238.10">
    <property type="entry name" value="EF-hand"/>
    <property type="match status" value="1"/>
</dbReference>
<dbReference type="PROSITE" id="PS50007">
    <property type="entry name" value="PIPLC_X_DOMAIN"/>
    <property type="match status" value="1"/>
</dbReference>
<feature type="compositionally biased region" description="Basic and acidic residues" evidence="19">
    <location>
        <begin position="926"/>
        <end position="942"/>
    </location>
</feature>
<feature type="compositionally biased region" description="Basic and acidic residues" evidence="19">
    <location>
        <begin position="1151"/>
        <end position="1160"/>
    </location>
</feature>
<dbReference type="Pfam" id="PF00388">
    <property type="entry name" value="PI-PLC-X"/>
    <property type="match status" value="1"/>
</dbReference>
<reference evidence="22" key="2">
    <citation type="submission" date="2025-08" db="UniProtKB">
        <authorList>
            <consortium name="Ensembl"/>
        </authorList>
    </citation>
    <scope>IDENTIFICATION</scope>
    <source>
        <strain evidence="22">Hereford</strain>
    </source>
</reference>
<dbReference type="AlphaFoldDB" id="A0A3Q1NG00"/>
<feature type="active site" evidence="16">
    <location>
        <position position="341"/>
    </location>
</feature>
<dbReference type="PIRSF" id="PIRSF000956">
    <property type="entry name" value="PLC-beta"/>
    <property type="match status" value="1"/>
</dbReference>
<dbReference type="Ensembl" id="ENSBTAT00000083975.2">
    <property type="protein sequence ID" value="ENSBTAP00000070667.2"/>
    <property type="gene ID" value="ENSBTAG00000008338.8"/>
</dbReference>